<feature type="repeat" description="ANK" evidence="3">
    <location>
        <begin position="1121"/>
        <end position="1153"/>
    </location>
</feature>
<evidence type="ECO:0000256" key="2">
    <source>
        <dbReference type="ARBA" id="ARBA00023043"/>
    </source>
</evidence>
<feature type="repeat" description="ANK" evidence="3">
    <location>
        <begin position="498"/>
        <end position="530"/>
    </location>
</feature>
<dbReference type="Gene3D" id="1.25.40.20">
    <property type="entry name" value="Ankyrin repeat-containing domain"/>
    <property type="match status" value="7"/>
</dbReference>
<organism evidence="4 5">
    <name type="scientific">Monilinia vaccinii-corymbosi</name>
    <dbReference type="NCBI Taxonomy" id="61207"/>
    <lineage>
        <taxon>Eukaryota</taxon>
        <taxon>Fungi</taxon>
        <taxon>Dikarya</taxon>
        <taxon>Ascomycota</taxon>
        <taxon>Pezizomycotina</taxon>
        <taxon>Leotiomycetes</taxon>
        <taxon>Helotiales</taxon>
        <taxon>Sclerotiniaceae</taxon>
        <taxon>Monilinia</taxon>
    </lineage>
</organism>
<reference evidence="4" key="1">
    <citation type="submission" date="2020-10" db="EMBL/GenBank/DDBJ databases">
        <title>Genome Sequence of Monilinia vaccinii-corymbosi Sheds Light on Mummy Berry Disease Infection of Blueberry and Mating Type.</title>
        <authorList>
            <person name="Yow A.G."/>
            <person name="Zhang Y."/>
            <person name="Bansal K."/>
            <person name="Eacker S.M."/>
            <person name="Sullivan S."/>
            <person name="Liachko I."/>
            <person name="Cubeta M.A."/>
            <person name="Rollins J.A."/>
            <person name="Ashrafi H."/>
        </authorList>
    </citation>
    <scope>NUCLEOTIDE SEQUENCE</scope>
    <source>
        <strain evidence="4">RL-1</strain>
    </source>
</reference>
<dbReference type="EMBL" id="CP063411">
    <property type="protein sequence ID" value="QSZ36406.1"/>
    <property type="molecule type" value="Genomic_DNA"/>
</dbReference>
<name>A0A8A3PNK2_9HELO</name>
<feature type="repeat" description="ANK" evidence="3">
    <location>
        <begin position="993"/>
        <end position="1017"/>
    </location>
</feature>
<keyword evidence="1" id="KW-0677">Repeat</keyword>
<feature type="repeat" description="ANK" evidence="3">
    <location>
        <begin position="1195"/>
        <end position="1227"/>
    </location>
</feature>
<dbReference type="OrthoDB" id="341259at2759"/>
<dbReference type="Pfam" id="PF12796">
    <property type="entry name" value="Ank_2"/>
    <property type="match status" value="5"/>
</dbReference>
<sequence length="1358" mass="150122">MIRLDEFIRDDQHLQRHPGFLSYAARYWPNHSELAGNSISPETEPFKNLLNQHLILVYWINAYRDNLEPLKVGPDNVSLVSALSIFAEHGLGYMLRRAISYYRNMRNFSKECLFALELAARNGQIQAIQSLLTLNFDKYATFDTAIALLIGWQYTDAAIALIKDAYNVPGRLINPSRALSRAILMGMSEVVALLISLMAGKDQHYEGIDIFKLAGISGRVEIVKILTDKRSELQLMDGQEQDMVTCYHQALKHGHHELLKYLIDWKFGHLITPPNPQQLKDEDEQDTKSRHSDKSIKVFRNLMERAARLGHLKILESLLMIAESEDKEYRDFLVQLIFKMLDLHWPIDTLKFEFLFRIGIKSMEENDYDSPDLLELLLDNGTAVSNHQILRDSLAKALGQAILTGRETVVRWLIQNGTPLDSASLPGSFEYSSVTPLFRAAYSGKSGLAKLLLEAEADPNADSGDQRGWKALHAAYDSVEMTGLLIAFNAGINQKTKDGKTPLFLALESGFFETAKELLKHKPELNILVKEDTELSLVLESSADQAGDIFNTLLDAGADPFLHSTANVNHPFLYFGADVNEATDGVFGTPFQAALFRETKDITIIKCLLEHEKFNPNQKNPWWGCNLNLACLLADLEVIDKLLELNAAVEVKDHMGRSPIHFALYRTVEHIERISKAYHKDVDPLAAKDYMGRNALHFAVLSGRLDVVEHVLESHGEFANEVDIDGWTPLLWAIRDCALWNTENCQKDTIIKKLLEKGASLLVIGKGSDRDWTPCKLAKYYGLGNEMEGLLTPTAADIDSSADKEVREKLLNQEDGFKKGRTVDGAPMVTNLYGFQLSRLYWVCSFNVRFVPPRFASASSVFDRKPIFITSTMNFVNTGGLRMTSTNQIPQRYSRYKTRHPSRRMSDSYIGEGDEILDNGDEASEGVSNTSPASEIPSTLIIPQKVVRTEKFGLFHLNPEPTSPREGAAFSGDIRLVRKLLGIGAEVNQEGNFGSTPLKAAARKGHANIVRLLLDEGQIEVFRISLERGASVNAQGGNYGSALQCAAEATSLLNNIGATTELLELLLDHGADINMGDGPWGSPFAAAVKGFDSIESNNGDIDPRILLLLSRGADVNLPHGKSGNALLTAASHGNVKLMSLILDRGADINALTDYGDTELAMASDTFWKAYPNAVKFLLDRGADVNLDFSSVGYSRKGPPIQRAAKCGRLEIVRMLLNAGADLNAGAGRAGTAFCAAAEASMAHDFMVLQNGDMAQIDDDCEMWGTALQMAARQGRLNSFNFLLREGADIHHMGGYHHNVLQASAHGGNVEMVEQGLDSGIDVNIRGDRDVETAILAAVQQGHAEVVKLLLDRGGERSQ</sequence>
<dbReference type="InterPro" id="IPR036770">
    <property type="entry name" value="Ankyrin_rpt-contain_sf"/>
</dbReference>
<dbReference type="PROSITE" id="PS50297">
    <property type="entry name" value="ANK_REP_REGION"/>
    <property type="match status" value="4"/>
</dbReference>
<feature type="repeat" description="ANK" evidence="3">
    <location>
        <begin position="1265"/>
        <end position="1294"/>
    </location>
</feature>
<evidence type="ECO:0000313" key="4">
    <source>
        <dbReference type="EMBL" id="QSZ36406.1"/>
    </source>
</evidence>
<keyword evidence="5" id="KW-1185">Reference proteome</keyword>
<dbReference type="SUPFAM" id="SSF48403">
    <property type="entry name" value="Ankyrin repeat"/>
    <property type="match status" value="3"/>
</dbReference>
<dbReference type="PANTHER" id="PTHR24123">
    <property type="entry name" value="ANKYRIN REPEAT-CONTAINING"/>
    <property type="match status" value="1"/>
</dbReference>
<dbReference type="Pfam" id="PF00023">
    <property type="entry name" value="Ank"/>
    <property type="match status" value="1"/>
</dbReference>
<gene>
    <name evidence="4" type="ORF">DSL72_006283</name>
</gene>
<dbReference type="PRINTS" id="PR01415">
    <property type="entry name" value="ANKYRIN"/>
</dbReference>
<proteinExistence type="predicted"/>
<feature type="repeat" description="ANK" evidence="3">
    <location>
        <begin position="432"/>
        <end position="464"/>
    </location>
</feature>
<dbReference type="InterPro" id="IPR051165">
    <property type="entry name" value="Multifunctional_ANK_Repeat"/>
</dbReference>
<keyword evidence="2 3" id="KW-0040">ANK repeat</keyword>
<accession>A0A8A3PNK2</accession>
<dbReference type="PANTHER" id="PTHR24123:SF138">
    <property type="entry name" value="NACHT DOMAIN-CONTAINING PROTEIN"/>
    <property type="match status" value="1"/>
</dbReference>
<evidence type="ECO:0000256" key="1">
    <source>
        <dbReference type="ARBA" id="ARBA00022737"/>
    </source>
</evidence>
<evidence type="ECO:0000313" key="5">
    <source>
        <dbReference type="Proteomes" id="UP000672032"/>
    </source>
</evidence>
<feature type="repeat" description="ANK" evidence="3">
    <location>
        <begin position="1329"/>
        <end position="1358"/>
    </location>
</feature>
<protein>
    <submittedName>
        <fullName evidence="4">Uncharacterized protein</fullName>
    </submittedName>
</protein>
<evidence type="ECO:0000256" key="3">
    <source>
        <dbReference type="PROSITE-ProRule" id="PRU00023"/>
    </source>
</evidence>
<dbReference type="InterPro" id="IPR002110">
    <property type="entry name" value="Ankyrin_rpt"/>
</dbReference>
<dbReference type="Proteomes" id="UP000672032">
    <property type="component" value="Chromosome 7"/>
</dbReference>
<dbReference type="SMART" id="SM00248">
    <property type="entry name" value="ANK"/>
    <property type="match status" value="21"/>
</dbReference>
<dbReference type="PROSITE" id="PS50088">
    <property type="entry name" value="ANK_REPEAT"/>
    <property type="match status" value="7"/>
</dbReference>